<feature type="transmembrane region" description="Helical" evidence="1">
    <location>
        <begin position="44"/>
        <end position="67"/>
    </location>
</feature>
<sequence>MSCYRWSIITFLVTLSGGYGSRQAIGSIYGAAEAVDLLEALSRAGLYLGSAIATASATTIALMLTLIGLIKRMDEDFDEQAYRNVELVARLSTVTLLIALLLLMAFALPVGEFKEMPQSWFENLYNALYYSTVVMVGTAAATVVLIYTTLLQVMAKITPGDSI</sequence>
<keyword evidence="1" id="KW-0812">Transmembrane</keyword>
<gene>
    <name evidence="2" type="ORF">GRI69_11730</name>
</gene>
<dbReference type="OrthoDB" id="7629491at2"/>
<keyword evidence="1" id="KW-1133">Transmembrane helix</keyword>
<keyword evidence="3" id="KW-1185">Reference proteome</keyword>
<dbReference type="Proteomes" id="UP000448199">
    <property type="component" value="Unassembled WGS sequence"/>
</dbReference>
<organism evidence="2 3">
    <name type="scientific">Qipengyuania vulgaris</name>
    <dbReference type="NCBI Taxonomy" id="291985"/>
    <lineage>
        <taxon>Bacteria</taxon>
        <taxon>Pseudomonadati</taxon>
        <taxon>Pseudomonadota</taxon>
        <taxon>Alphaproteobacteria</taxon>
        <taxon>Sphingomonadales</taxon>
        <taxon>Erythrobacteraceae</taxon>
        <taxon>Qipengyuania</taxon>
    </lineage>
</organism>
<keyword evidence="1" id="KW-0472">Membrane</keyword>
<evidence type="ECO:0000256" key="1">
    <source>
        <dbReference type="SAM" id="Phobius"/>
    </source>
</evidence>
<comment type="caution">
    <text evidence="2">The sequence shown here is derived from an EMBL/GenBank/DDBJ whole genome shotgun (WGS) entry which is preliminary data.</text>
</comment>
<feature type="transmembrane region" description="Helical" evidence="1">
    <location>
        <begin position="87"/>
        <end position="108"/>
    </location>
</feature>
<proteinExistence type="predicted"/>
<name>A0A844XUN1_9SPHN</name>
<dbReference type="EMBL" id="WTYC01000006">
    <property type="protein sequence ID" value="MXO48927.1"/>
    <property type="molecule type" value="Genomic_DNA"/>
</dbReference>
<evidence type="ECO:0000313" key="2">
    <source>
        <dbReference type="EMBL" id="MXO48927.1"/>
    </source>
</evidence>
<reference evidence="2 3" key="1">
    <citation type="submission" date="2019-12" db="EMBL/GenBank/DDBJ databases">
        <title>Genomic-based taxomic classification of the family Erythrobacteraceae.</title>
        <authorList>
            <person name="Xu L."/>
        </authorList>
    </citation>
    <scope>NUCLEOTIDE SEQUENCE [LARGE SCALE GENOMIC DNA]</scope>
    <source>
        <strain evidence="2 3">DSM 17792</strain>
    </source>
</reference>
<feature type="transmembrane region" description="Helical" evidence="1">
    <location>
        <begin position="128"/>
        <end position="147"/>
    </location>
</feature>
<accession>A0A844XUN1</accession>
<protein>
    <submittedName>
        <fullName evidence="2">Uncharacterized protein</fullName>
    </submittedName>
</protein>
<dbReference type="AlphaFoldDB" id="A0A844XUN1"/>
<evidence type="ECO:0000313" key="3">
    <source>
        <dbReference type="Proteomes" id="UP000448199"/>
    </source>
</evidence>